<sequence>MFNVSYDVLRYRLSGKHKPASTAHEHQMTCTVAQEEVLLDWMFLHAEEGHPWSGQRILLKVRQMTGEEKGPAWVKKFKDRHSDVLKFCGTSGLDPKRAHAFNPTAIRKHFTEYGDAREKFGYKITNIYNLDEKGNQIGGGRKRTGKKYFVPRSDRAKYKTRDASLALVTVIECCCADGSMLKPGFIFHGGTGKISTYERDWFEVDEDISIGLTANGWTDDLQCEKWFEESFIPQARARADDPSERILLCFDGHGSHVTDRMRILAKENNIDFHLFVAHTTHKCQPLDVGVFGPQQRKWTERMEEIAEETGEGLQRADFVKEYMAVRAASITEVIVKAAWRKTGLEPFNADIFTDRDFTPSRVTSKHARLPASFPATPSPVAPQPSSNSPTPLSSVLPGAEVGPTYNGDIDPELLEDNNGHETSVALGNVSEPSISQESVNPTTSDGPPESPAPDNQAAMPLPNEGDKVPEFHRSPIHRRLPLAEQCRILKHDLDACHSAYLSEFTLRQKAVAHCSLASAEIESLKSRLNTRQQKSTRKSRRFQSSHNFLMGEQAEAEFAERLRENNAKAAAKAAKEAKRNATDEATRRRRTQLAIDRNIRFRTIPKRKADVEDLAYLLHLPLDGTVATLTAAIKSHLQETPLLKTDSRFAGLY</sequence>
<dbReference type="PANTHER" id="PTHR19303">
    <property type="entry name" value="TRANSPOSON"/>
    <property type="match status" value="1"/>
</dbReference>
<gene>
    <name evidence="4" type="ORF">PUNSTDRAFT_78454</name>
</gene>
<evidence type="ECO:0000259" key="3">
    <source>
        <dbReference type="PROSITE" id="PS51253"/>
    </source>
</evidence>
<dbReference type="GO" id="GO:0005634">
    <property type="term" value="C:nucleus"/>
    <property type="evidence" value="ECO:0007669"/>
    <property type="project" value="TreeGrafter"/>
</dbReference>
<dbReference type="InterPro" id="IPR004875">
    <property type="entry name" value="DDE_SF_endonuclease_dom"/>
</dbReference>
<dbReference type="AlphaFoldDB" id="R7S0G4"/>
<dbReference type="Proteomes" id="UP000054196">
    <property type="component" value="Unassembled WGS sequence"/>
</dbReference>
<dbReference type="PROSITE" id="PS51253">
    <property type="entry name" value="HTH_CENPB"/>
    <property type="match status" value="1"/>
</dbReference>
<evidence type="ECO:0000256" key="1">
    <source>
        <dbReference type="ARBA" id="ARBA00023125"/>
    </source>
</evidence>
<protein>
    <submittedName>
        <fullName evidence="4">DDE-domain-containing protein</fullName>
    </submittedName>
</protein>
<evidence type="ECO:0000313" key="4">
    <source>
        <dbReference type="EMBL" id="EIN03282.1"/>
    </source>
</evidence>
<name>R7S0G4_PUNST</name>
<feature type="domain" description="HTH CENPB-type" evidence="3">
    <location>
        <begin position="22"/>
        <end position="87"/>
    </location>
</feature>
<feature type="region of interest" description="Disordered" evidence="2">
    <location>
        <begin position="569"/>
        <end position="588"/>
    </location>
</feature>
<proteinExistence type="predicted"/>
<dbReference type="OrthoDB" id="3265672at2759"/>
<evidence type="ECO:0000313" key="5">
    <source>
        <dbReference type="Proteomes" id="UP000054196"/>
    </source>
</evidence>
<organism evidence="4 5">
    <name type="scientific">Punctularia strigosozonata (strain HHB-11173)</name>
    <name type="common">White-rot fungus</name>
    <dbReference type="NCBI Taxonomy" id="741275"/>
    <lineage>
        <taxon>Eukaryota</taxon>
        <taxon>Fungi</taxon>
        <taxon>Dikarya</taxon>
        <taxon>Basidiomycota</taxon>
        <taxon>Agaricomycotina</taxon>
        <taxon>Agaricomycetes</taxon>
        <taxon>Corticiales</taxon>
        <taxon>Punctulariaceae</taxon>
        <taxon>Punctularia</taxon>
    </lineage>
</organism>
<dbReference type="GO" id="GO:0003677">
    <property type="term" value="F:DNA binding"/>
    <property type="evidence" value="ECO:0007669"/>
    <property type="project" value="UniProtKB-KW"/>
</dbReference>
<dbReference type="Pfam" id="PF03184">
    <property type="entry name" value="DDE_1"/>
    <property type="match status" value="1"/>
</dbReference>
<feature type="compositionally biased region" description="Basic and acidic residues" evidence="2">
    <location>
        <begin position="573"/>
        <end position="586"/>
    </location>
</feature>
<dbReference type="eggNOG" id="KOG3105">
    <property type="taxonomic scope" value="Eukaryota"/>
</dbReference>
<dbReference type="GeneID" id="18885822"/>
<dbReference type="OMA" id="TTEWFEG"/>
<dbReference type="RefSeq" id="XP_007389489.1">
    <property type="nucleotide sequence ID" value="XM_007389427.1"/>
</dbReference>
<dbReference type="KEGG" id="psq:PUNSTDRAFT_78454"/>
<feature type="compositionally biased region" description="Polar residues" evidence="2">
    <location>
        <begin position="383"/>
        <end position="393"/>
    </location>
</feature>
<feature type="non-terminal residue" evidence="4">
    <location>
        <position position="653"/>
    </location>
</feature>
<evidence type="ECO:0000256" key="2">
    <source>
        <dbReference type="SAM" id="MobiDB-lite"/>
    </source>
</evidence>
<dbReference type="InterPro" id="IPR050863">
    <property type="entry name" value="CenT-Element_Derived"/>
</dbReference>
<feature type="region of interest" description="Disordered" evidence="2">
    <location>
        <begin position="370"/>
        <end position="471"/>
    </location>
</feature>
<dbReference type="InterPro" id="IPR006600">
    <property type="entry name" value="HTH_CenpB_DNA-bd_dom"/>
</dbReference>
<feature type="compositionally biased region" description="Polar residues" evidence="2">
    <location>
        <begin position="430"/>
        <end position="445"/>
    </location>
</feature>
<keyword evidence="5" id="KW-1185">Reference proteome</keyword>
<keyword evidence="1" id="KW-0238">DNA-binding</keyword>
<dbReference type="PANTHER" id="PTHR19303:SF74">
    <property type="entry name" value="POGO TRANSPOSABLE ELEMENT WITH KRAB DOMAIN"/>
    <property type="match status" value="1"/>
</dbReference>
<dbReference type="HOGENOM" id="CLU_013929_18_0_1"/>
<reference evidence="5" key="1">
    <citation type="journal article" date="2012" name="Science">
        <title>The Paleozoic origin of enzymatic lignin decomposition reconstructed from 31 fungal genomes.</title>
        <authorList>
            <person name="Floudas D."/>
            <person name="Binder M."/>
            <person name="Riley R."/>
            <person name="Barry K."/>
            <person name="Blanchette R.A."/>
            <person name="Henrissat B."/>
            <person name="Martinez A.T."/>
            <person name="Otillar R."/>
            <person name="Spatafora J.W."/>
            <person name="Yadav J.S."/>
            <person name="Aerts A."/>
            <person name="Benoit I."/>
            <person name="Boyd A."/>
            <person name="Carlson A."/>
            <person name="Copeland A."/>
            <person name="Coutinho P.M."/>
            <person name="de Vries R.P."/>
            <person name="Ferreira P."/>
            <person name="Findley K."/>
            <person name="Foster B."/>
            <person name="Gaskell J."/>
            <person name="Glotzer D."/>
            <person name="Gorecki P."/>
            <person name="Heitman J."/>
            <person name="Hesse C."/>
            <person name="Hori C."/>
            <person name="Igarashi K."/>
            <person name="Jurgens J.A."/>
            <person name="Kallen N."/>
            <person name="Kersten P."/>
            <person name="Kohler A."/>
            <person name="Kuees U."/>
            <person name="Kumar T.K.A."/>
            <person name="Kuo A."/>
            <person name="LaButti K."/>
            <person name="Larrondo L.F."/>
            <person name="Lindquist E."/>
            <person name="Ling A."/>
            <person name="Lombard V."/>
            <person name="Lucas S."/>
            <person name="Lundell T."/>
            <person name="Martin R."/>
            <person name="McLaughlin D.J."/>
            <person name="Morgenstern I."/>
            <person name="Morin E."/>
            <person name="Murat C."/>
            <person name="Nagy L.G."/>
            <person name="Nolan M."/>
            <person name="Ohm R.A."/>
            <person name="Patyshakuliyeva A."/>
            <person name="Rokas A."/>
            <person name="Ruiz-Duenas F.J."/>
            <person name="Sabat G."/>
            <person name="Salamov A."/>
            <person name="Samejima M."/>
            <person name="Schmutz J."/>
            <person name="Slot J.C."/>
            <person name="St John F."/>
            <person name="Stenlid J."/>
            <person name="Sun H."/>
            <person name="Sun S."/>
            <person name="Syed K."/>
            <person name="Tsang A."/>
            <person name="Wiebenga A."/>
            <person name="Young D."/>
            <person name="Pisabarro A."/>
            <person name="Eastwood D.C."/>
            <person name="Martin F."/>
            <person name="Cullen D."/>
            <person name="Grigoriev I.V."/>
            <person name="Hibbett D.S."/>
        </authorList>
    </citation>
    <scope>NUCLEOTIDE SEQUENCE [LARGE SCALE GENOMIC DNA]</scope>
    <source>
        <strain evidence="5">HHB-11173 SS5</strain>
    </source>
</reference>
<accession>R7S0G4</accession>
<dbReference type="EMBL" id="JH687673">
    <property type="protein sequence ID" value="EIN03282.1"/>
    <property type="molecule type" value="Genomic_DNA"/>
</dbReference>